<dbReference type="Proteomes" id="UP000828251">
    <property type="component" value="Unassembled WGS sequence"/>
</dbReference>
<dbReference type="InterPro" id="IPR036397">
    <property type="entry name" value="RNaseH_sf"/>
</dbReference>
<dbReference type="PANTHER" id="PTHR47723:SF19">
    <property type="entry name" value="POLYNUCLEOTIDYL TRANSFERASE, RIBONUCLEASE H-LIKE SUPERFAMILY PROTEIN"/>
    <property type="match status" value="1"/>
</dbReference>
<accession>A0A9D3WNW3</accession>
<dbReference type="SUPFAM" id="SSF53098">
    <property type="entry name" value="Ribonuclease H-like"/>
    <property type="match status" value="1"/>
</dbReference>
<keyword evidence="3" id="KW-1185">Reference proteome</keyword>
<protein>
    <recommendedName>
        <fullName evidence="1">RNase H type-1 domain-containing protein</fullName>
    </recommendedName>
</protein>
<dbReference type="EMBL" id="JAIQCV010000001">
    <property type="protein sequence ID" value="KAH1131744.1"/>
    <property type="molecule type" value="Genomic_DNA"/>
</dbReference>
<evidence type="ECO:0000259" key="1">
    <source>
        <dbReference type="Pfam" id="PF13456"/>
    </source>
</evidence>
<dbReference type="CDD" id="cd06222">
    <property type="entry name" value="RNase_H_like"/>
    <property type="match status" value="1"/>
</dbReference>
<comment type="caution">
    <text evidence="2">The sequence shown here is derived from an EMBL/GenBank/DDBJ whole genome shotgun (WGS) entry which is preliminary data.</text>
</comment>
<gene>
    <name evidence="2" type="ORF">J1N35_003122</name>
</gene>
<dbReference type="GO" id="GO:0004523">
    <property type="term" value="F:RNA-DNA hybrid ribonuclease activity"/>
    <property type="evidence" value="ECO:0007669"/>
    <property type="project" value="InterPro"/>
</dbReference>
<feature type="domain" description="RNase H type-1" evidence="1">
    <location>
        <begin position="11"/>
        <end position="129"/>
    </location>
</feature>
<organism evidence="2 3">
    <name type="scientific">Gossypium stocksii</name>
    <dbReference type="NCBI Taxonomy" id="47602"/>
    <lineage>
        <taxon>Eukaryota</taxon>
        <taxon>Viridiplantae</taxon>
        <taxon>Streptophyta</taxon>
        <taxon>Embryophyta</taxon>
        <taxon>Tracheophyta</taxon>
        <taxon>Spermatophyta</taxon>
        <taxon>Magnoliopsida</taxon>
        <taxon>eudicotyledons</taxon>
        <taxon>Gunneridae</taxon>
        <taxon>Pentapetalae</taxon>
        <taxon>rosids</taxon>
        <taxon>malvids</taxon>
        <taxon>Malvales</taxon>
        <taxon>Malvaceae</taxon>
        <taxon>Malvoideae</taxon>
        <taxon>Gossypium</taxon>
    </lineage>
</organism>
<sequence>MTNGLRYIPFFNGALARDSGFAATGGVVRDQDGNWIVGYNRFLGLCSPFEAEIWSILDGILILLNKGHRRAIILTNNLEVAQILSDLNLEDSGITVLRRAQRIMKTEGTWKIKFIPRSQNLVADCLAKLSLRQKSSLQVLNEAPK</sequence>
<dbReference type="OrthoDB" id="999850at2759"/>
<dbReference type="GO" id="GO:0003676">
    <property type="term" value="F:nucleic acid binding"/>
    <property type="evidence" value="ECO:0007669"/>
    <property type="project" value="InterPro"/>
</dbReference>
<evidence type="ECO:0000313" key="3">
    <source>
        <dbReference type="Proteomes" id="UP000828251"/>
    </source>
</evidence>
<reference evidence="2 3" key="1">
    <citation type="journal article" date="2021" name="Plant Biotechnol. J.">
        <title>Multi-omics assisted identification of the key and species-specific regulatory components of drought-tolerant mechanisms in Gossypium stocksii.</title>
        <authorList>
            <person name="Yu D."/>
            <person name="Ke L."/>
            <person name="Zhang D."/>
            <person name="Wu Y."/>
            <person name="Sun Y."/>
            <person name="Mei J."/>
            <person name="Sun J."/>
            <person name="Sun Y."/>
        </authorList>
    </citation>
    <scope>NUCLEOTIDE SEQUENCE [LARGE SCALE GENOMIC DNA]</scope>
    <source>
        <strain evidence="3">cv. E1</strain>
        <tissue evidence="2">Leaf</tissue>
    </source>
</reference>
<name>A0A9D3WNW3_9ROSI</name>
<dbReference type="AlphaFoldDB" id="A0A9D3WNW3"/>
<proteinExistence type="predicted"/>
<dbReference type="InterPro" id="IPR053151">
    <property type="entry name" value="RNase_H-like"/>
</dbReference>
<dbReference type="PANTHER" id="PTHR47723">
    <property type="entry name" value="OS05G0353850 PROTEIN"/>
    <property type="match status" value="1"/>
</dbReference>
<dbReference type="Pfam" id="PF13456">
    <property type="entry name" value="RVT_3"/>
    <property type="match status" value="1"/>
</dbReference>
<dbReference type="InterPro" id="IPR012337">
    <property type="entry name" value="RNaseH-like_sf"/>
</dbReference>
<dbReference type="InterPro" id="IPR002156">
    <property type="entry name" value="RNaseH_domain"/>
</dbReference>
<dbReference type="Gene3D" id="3.30.420.10">
    <property type="entry name" value="Ribonuclease H-like superfamily/Ribonuclease H"/>
    <property type="match status" value="1"/>
</dbReference>
<evidence type="ECO:0000313" key="2">
    <source>
        <dbReference type="EMBL" id="KAH1131744.1"/>
    </source>
</evidence>
<dbReference type="InterPro" id="IPR044730">
    <property type="entry name" value="RNase_H-like_dom_plant"/>
</dbReference>